<organism evidence="5 6">
    <name type="scientific">Phaeospirillum tilakii</name>
    <dbReference type="NCBI Taxonomy" id="741673"/>
    <lineage>
        <taxon>Bacteria</taxon>
        <taxon>Pseudomonadati</taxon>
        <taxon>Pseudomonadota</taxon>
        <taxon>Alphaproteobacteria</taxon>
        <taxon>Rhodospirillales</taxon>
        <taxon>Rhodospirillaceae</taxon>
        <taxon>Phaeospirillum</taxon>
    </lineage>
</organism>
<dbReference type="Pfam" id="PF03167">
    <property type="entry name" value="UDG"/>
    <property type="match status" value="1"/>
</dbReference>
<dbReference type="PANTHER" id="PTHR12159:SF9">
    <property type="entry name" value="G_T MISMATCH-SPECIFIC THYMINE DNA GLYCOSYLASE"/>
    <property type="match status" value="1"/>
</dbReference>
<protein>
    <submittedName>
        <fullName evidence="5">Mismatch-specific DNA-glycosylase</fullName>
        <ecNumber evidence="5">3.2.2.-</ecNumber>
    </submittedName>
</protein>
<evidence type="ECO:0000313" key="6">
    <source>
        <dbReference type="Proteomes" id="UP001597296"/>
    </source>
</evidence>
<comment type="caution">
    <text evidence="5">The sequence shown here is derived from an EMBL/GenBank/DDBJ whole genome shotgun (WGS) entry which is preliminary data.</text>
</comment>
<dbReference type="GO" id="GO:0016798">
    <property type="term" value="F:hydrolase activity, acting on glycosyl bonds"/>
    <property type="evidence" value="ECO:0007669"/>
    <property type="project" value="UniProtKB-KW"/>
</dbReference>
<name>A0ABW5CEF8_9PROT</name>
<dbReference type="InterPro" id="IPR005122">
    <property type="entry name" value="Uracil-DNA_glycosylase-like"/>
</dbReference>
<evidence type="ECO:0000259" key="4">
    <source>
        <dbReference type="Pfam" id="PF03167"/>
    </source>
</evidence>
<dbReference type="Gene3D" id="3.40.470.10">
    <property type="entry name" value="Uracil-DNA glycosylase-like domain"/>
    <property type="match status" value="1"/>
</dbReference>
<dbReference type="InterPro" id="IPR036895">
    <property type="entry name" value="Uracil-DNA_glycosylase-like_sf"/>
</dbReference>
<dbReference type="CDD" id="cd10028">
    <property type="entry name" value="UDG-F2_TDG_MUG"/>
    <property type="match status" value="1"/>
</dbReference>
<keyword evidence="2 5" id="KW-0378">Hydrolase</keyword>
<dbReference type="PANTHER" id="PTHR12159">
    <property type="entry name" value="G/T AND G/U MISMATCH-SPECIFIC DNA GLYCOSYLASE"/>
    <property type="match status" value="1"/>
</dbReference>
<evidence type="ECO:0000256" key="2">
    <source>
        <dbReference type="ARBA" id="ARBA00022801"/>
    </source>
</evidence>
<gene>
    <name evidence="5" type="ORF">ACFSNB_15540</name>
</gene>
<evidence type="ECO:0000256" key="1">
    <source>
        <dbReference type="ARBA" id="ARBA00022763"/>
    </source>
</evidence>
<dbReference type="SUPFAM" id="SSF52141">
    <property type="entry name" value="Uracil-DNA glycosylase-like"/>
    <property type="match status" value="1"/>
</dbReference>
<dbReference type="Proteomes" id="UP001597296">
    <property type="component" value="Unassembled WGS sequence"/>
</dbReference>
<reference evidence="6" key="1">
    <citation type="journal article" date="2019" name="Int. J. Syst. Evol. Microbiol.">
        <title>The Global Catalogue of Microorganisms (GCM) 10K type strain sequencing project: providing services to taxonomists for standard genome sequencing and annotation.</title>
        <authorList>
            <consortium name="The Broad Institute Genomics Platform"/>
            <consortium name="The Broad Institute Genome Sequencing Center for Infectious Disease"/>
            <person name="Wu L."/>
            <person name="Ma J."/>
        </authorList>
    </citation>
    <scope>NUCLEOTIDE SEQUENCE [LARGE SCALE GENOMIC DNA]</scope>
    <source>
        <strain evidence="6">KCTC 15012</strain>
    </source>
</reference>
<feature type="domain" description="Uracil-DNA glycosylase-like" evidence="4">
    <location>
        <begin position="5"/>
        <end position="154"/>
    </location>
</feature>
<sequence length="180" mass="19409">MILPDLLRPGLALVLCGSAPSRASKEAAAYYAHPGNLFWATLHAVGLTPRRLEPAHYPELLDHGIGLTDLNKTEWGADAELTPGGFDRAGFVAKMRHHRPALIAFDSKFAAGRYFGTGRVGYGLQAESLDGIPLWVVPSTSGRARRYFDLAPWHDLARRVRALGGAAAPHPARGEAPDPL</sequence>
<dbReference type="RefSeq" id="WP_377318201.1">
    <property type="nucleotide sequence ID" value="NZ_JBHUIY010000039.1"/>
</dbReference>
<keyword evidence="5" id="KW-0326">Glycosidase</keyword>
<evidence type="ECO:0000313" key="5">
    <source>
        <dbReference type="EMBL" id="MFD2235222.1"/>
    </source>
</evidence>
<dbReference type="EMBL" id="JBHUIY010000039">
    <property type="protein sequence ID" value="MFD2235222.1"/>
    <property type="molecule type" value="Genomic_DNA"/>
</dbReference>
<dbReference type="InterPro" id="IPR015637">
    <property type="entry name" value="MUG/TDG"/>
</dbReference>
<accession>A0ABW5CEF8</accession>
<proteinExistence type="predicted"/>
<keyword evidence="3" id="KW-0234">DNA repair</keyword>
<keyword evidence="1" id="KW-0227">DNA damage</keyword>
<evidence type="ECO:0000256" key="3">
    <source>
        <dbReference type="ARBA" id="ARBA00023204"/>
    </source>
</evidence>
<keyword evidence="6" id="KW-1185">Reference proteome</keyword>
<dbReference type="EC" id="3.2.2.-" evidence="5"/>